<dbReference type="HOGENOM" id="CLU_006842_7_5_1"/>
<proteinExistence type="predicted"/>
<dbReference type="InterPro" id="IPR001254">
    <property type="entry name" value="Trypsin_dom"/>
</dbReference>
<dbReference type="InterPro" id="IPR009003">
    <property type="entry name" value="Peptidase_S1_PA"/>
</dbReference>
<evidence type="ECO:0000256" key="3">
    <source>
        <dbReference type="ARBA" id="ARBA00022670"/>
    </source>
</evidence>
<keyword evidence="10" id="KW-1185">Reference proteome</keyword>
<keyword evidence="6" id="KW-0720">Serine protease</keyword>
<dbReference type="InterPro" id="IPR001314">
    <property type="entry name" value="Peptidase_S1A"/>
</dbReference>
<evidence type="ECO:0000256" key="4">
    <source>
        <dbReference type="ARBA" id="ARBA00022801"/>
    </source>
</evidence>
<dbReference type="PANTHER" id="PTHR24264:SF65">
    <property type="entry name" value="SRCR DOMAIN-CONTAINING PROTEIN"/>
    <property type="match status" value="1"/>
</dbReference>
<dbReference type="GO" id="GO:0006508">
    <property type="term" value="P:proteolysis"/>
    <property type="evidence" value="ECO:0007669"/>
    <property type="project" value="UniProtKB-KW"/>
</dbReference>
<dbReference type="InterPro" id="IPR050127">
    <property type="entry name" value="Serine_Proteases_S1"/>
</dbReference>
<dbReference type="EMBL" id="JH126405">
    <property type="protein sequence ID" value="EGX89006.1"/>
    <property type="molecule type" value="Genomic_DNA"/>
</dbReference>
<dbReference type="PRINTS" id="PR00722">
    <property type="entry name" value="CHYMOTRYPSIN"/>
</dbReference>
<accession>G3JT10</accession>
<evidence type="ECO:0000256" key="2">
    <source>
        <dbReference type="ARBA" id="ARBA00022525"/>
    </source>
</evidence>
<dbReference type="SMART" id="SM00020">
    <property type="entry name" value="Tryp_SPc"/>
    <property type="match status" value="1"/>
</dbReference>
<dbReference type="InterPro" id="IPR033116">
    <property type="entry name" value="TRYPSIN_SER"/>
</dbReference>
<dbReference type="KEGG" id="cmt:CCM_09054"/>
<dbReference type="SUPFAM" id="SSF50494">
    <property type="entry name" value="Trypsin-like serine proteases"/>
    <property type="match status" value="1"/>
</dbReference>
<dbReference type="Proteomes" id="UP000001610">
    <property type="component" value="Unassembled WGS sequence"/>
</dbReference>
<evidence type="ECO:0000256" key="7">
    <source>
        <dbReference type="SAM" id="SignalP"/>
    </source>
</evidence>
<dbReference type="eggNOG" id="KOG3627">
    <property type="taxonomic scope" value="Eukaryota"/>
</dbReference>
<evidence type="ECO:0000313" key="10">
    <source>
        <dbReference type="Proteomes" id="UP000001610"/>
    </source>
</evidence>
<keyword evidence="2" id="KW-0964">Secreted</keyword>
<dbReference type="InterPro" id="IPR043504">
    <property type="entry name" value="Peptidase_S1_PA_chymotrypsin"/>
</dbReference>
<evidence type="ECO:0000313" key="9">
    <source>
        <dbReference type="EMBL" id="EGX89006.1"/>
    </source>
</evidence>
<dbReference type="InterPro" id="IPR018114">
    <property type="entry name" value="TRYPSIN_HIS"/>
</dbReference>
<dbReference type="CDD" id="cd00190">
    <property type="entry name" value="Tryp_SPc"/>
    <property type="match status" value="1"/>
</dbReference>
<dbReference type="GO" id="GO:0004252">
    <property type="term" value="F:serine-type endopeptidase activity"/>
    <property type="evidence" value="ECO:0007669"/>
    <property type="project" value="InterPro"/>
</dbReference>
<reference evidence="9 10" key="1">
    <citation type="journal article" date="2011" name="Genome Biol.">
        <title>Genome sequence of the insect pathogenic fungus Cordyceps militaris, a valued traditional Chinese medicine.</title>
        <authorList>
            <person name="Zheng P."/>
            <person name="Xia Y."/>
            <person name="Xiao G."/>
            <person name="Xiong C."/>
            <person name="Hu X."/>
            <person name="Zhang S."/>
            <person name="Zheng H."/>
            <person name="Huang Y."/>
            <person name="Zhou Y."/>
            <person name="Wang S."/>
            <person name="Zhao G.P."/>
            <person name="Liu X."/>
            <person name="St Leger R.J."/>
            <person name="Wang C."/>
        </authorList>
    </citation>
    <scope>NUCLEOTIDE SEQUENCE [LARGE SCALE GENOMIC DNA]</scope>
    <source>
        <strain evidence="9 10">CM01</strain>
    </source>
</reference>
<dbReference type="VEuPathDB" id="FungiDB:CCM_09054"/>
<evidence type="ECO:0000256" key="1">
    <source>
        <dbReference type="ARBA" id="ARBA00004613"/>
    </source>
</evidence>
<dbReference type="AlphaFoldDB" id="G3JT10"/>
<evidence type="ECO:0000259" key="8">
    <source>
        <dbReference type="PROSITE" id="PS50240"/>
    </source>
</evidence>
<keyword evidence="4 6" id="KW-0378">Hydrolase</keyword>
<keyword evidence="5" id="KW-1015">Disulfide bond</keyword>
<dbReference type="OMA" id="GPYDDIQ"/>
<dbReference type="PROSITE" id="PS50240">
    <property type="entry name" value="TRYPSIN_DOM"/>
    <property type="match status" value="1"/>
</dbReference>
<keyword evidence="7" id="KW-0732">Signal</keyword>
<dbReference type="RefSeq" id="XP_006674251.1">
    <property type="nucleotide sequence ID" value="XM_006674188.1"/>
</dbReference>
<dbReference type="GO" id="GO:0005576">
    <property type="term" value="C:extracellular region"/>
    <property type="evidence" value="ECO:0007669"/>
    <property type="project" value="UniProtKB-SubCell"/>
</dbReference>
<evidence type="ECO:0000256" key="6">
    <source>
        <dbReference type="RuleBase" id="RU363034"/>
    </source>
</evidence>
<feature type="domain" description="Peptidase S1" evidence="8">
    <location>
        <begin position="27"/>
        <end position="256"/>
    </location>
</feature>
<dbReference type="Gene3D" id="2.40.10.10">
    <property type="entry name" value="Trypsin-like serine proteases"/>
    <property type="match status" value="1"/>
</dbReference>
<keyword evidence="3 6" id="KW-0645">Protease</keyword>
<feature type="signal peptide" evidence="7">
    <location>
        <begin position="1"/>
        <end position="20"/>
    </location>
</feature>
<dbReference type="PANTHER" id="PTHR24264">
    <property type="entry name" value="TRYPSIN-RELATED"/>
    <property type="match status" value="1"/>
</dbReference>
<sequence>MVYKLTTLLAMTLSATLVTASAIDKRIVGGEEAKLGEFPFIVSIDAMNGHPIQQCAGTLVDSKTVVTAAHCLEQVIWCREQAGRCPGTVFNVRAGSLAREKDGVLVDVQNFHIHPSYDNKVGSANDIAILKLAAEISESASVKYAKLPASGSDPAVASGAMVAGWGTIAPGAPVAETLRRVNVPILTRGDCAGAVDTMVCAGAPGKDSCQGDSGGPLVDQASGQLIGVVSSGVSCGTKGLYTRVASFVPFVEEYLGEAGFDPRR</sequence>
<name>G3JT10_CORMM</name>
<dbReference type="Pfam" id="PF00089">
    <property type="entry name" value="Trypsin"/>
    <property type="match status" value="1"/>
</dbReference>
<feature type="chain" id="PRO_5003446529" evidence="7">
    <location>
        <begin position="21"/>
        <end position="264"/>
    </location>
</feature>
<dbReference type="PROSITE" id="PS00134">
    <property type="entry name" value="TRYPSIN_HIS"/>
    <property type="match status" value="1"/>
</dbReference>
<protein>
    <submittedName>
        <fullName evidence="9">Trypsin</fullName>
    </submittedName>
</protein>
<dbReference type="InParanoid" id="G3JT10"/>
<dbReference type="STRING" id="983644.G3JT10"/>
<gene>
    <name evidence="9" type="ORF">CCM_09054</name>
</gene>
<dbReference type="GeneID" id="18171057"/>
<evidence type="ECO:0000256" key="5">
    <source>
        <dbReference type="ARBA" id="ARBA00023157"/>
    </source>
</evidence>
<comment type="subcellular location">
    <subcellularLocation>
        <location evidence="1">Secreted</location>
    </subcellularLocation>
</comment>
<organism evidence="9 10">
    <name type="scientific">Cordyceps militaris (strain CM01)</name>
    <name type="common">Caterpillar fungus</name>
    <dbReference type="NCBI Taxonomy" id="983644"/>
    <lineage>
        <taxon>Eukaryota</taxon>
        <taxon>Fungi</taxon>
        <taxon>Dikarya</taxon>
        <taxon>Ascomycota</taxon>
        <taxon>Pezizomycotina</taxon>
        <taxon>Sordariomycetes</taxon>
        <taxon>Hypocreomycetidae</taxon>
        <taxon>Hypocreales</taxon>
        <taxon>Cordycipitaceae</taxon>
        <taxon>Cordyceps</taxon>
    </lineage>
</organism>
<dbReference type="OrthoDB" id="4915747at2759"/>
<dbReference type="PROSITE" id="PS00135">
    <property type="entry name" value="TRYPSIN_SER"/>
    <property type="match status" value="1"/>
</dbReference>